<evidence type="ECO:0000256" key="2">
    <source>
        <dbReference type="PROSITE-ProRule" id="PRU00339"/>
    </source>
</evidence>
<dbReference type="Proteomes" id="UP000245812">
    <property type="component" value="Unassembled WGS sequence"/>
</dbReference>
<comment type="caution">
    <text evidence="3">The sequence shown here is derived from an EMBL/GenBank/DDBJ whole genome shotgun (WGS) entry which is preliminary data.</text>
</comment>
<dbReference type="SUPFAM" id="SSF52540">
    <property type="entry name" value="P-loop containing nucleoside triphosphate hydrolases"/>
    <property type="match status" value="1"/>
</dbReference>
<dbReference type="OrthoDB" id="9766687at2"/>
<dbReference type="Pfam" id="PF14559">
    <property type="entry name" value="TPR_19"/>
    <property type="match status" value="1"/>
</dbReference>
<proteinExistence type="predicted"/>
<reference evidence="3 4" key="1">
    <citation type="submission" date="2018-05" db="EMBL/GenBank/DDBJ databases">
        <title>Genomic Encyclopedia of Type Strains, Phase IV (KMG-IV): sequencing the most valuable type-strain genomes for metagenomic binning, comparative biology and taxonomic classification.</title>
        <authorList>
            <person name="Goeker M."/>
        </authorList>
    </citation>
    <scope>NUCLEOTIDE SEQUENCE [LARGE SCALE GENOMIC DNA]</scope>
    <source>
        <strain evidence="3 4">DSM 14263</strain>
    </source>
</reference>
<gene>
    <name evidence="3" type="ORF">C7456_11214</name>
</gene>
<dbReference type="SUPFAM" id="SSF48452">
    <property type="entry name" value="TPR-like"/>
    <property type="match status" value="1"/>
</dbReference>
<dbReference type="Gene3D" id="1.25.40.10">
    <property type="entry name" value="Tetratricopeptide repeat domain"/>
    <property type="match status" value="1"/>
</dbReference>
<organism evidence="3 4">
    <name type="scientific">Fulvimonas soli</name>
    <dbReference type="NCBI Taxonomy" id="155197"/>
    <lineage>
        <taxon>Bacteria</taxon>
        <taxon>Pseudomonadati</taxon>
        <taxon>Pseudomonadota</taxon>
        <taxon>Gammaproteobacteria</taxon>
        <taxon>Lysobacterales</taxon>
        <taxon>Rhodanobacteraceae</taxon>
        <taxon>Fulvimonas</taxon>
    </lineage>
</organism>
<dbReference type="InterPro" id="IPR019734">
    <property type="entry name" value="TPR_rpt"/>
</dbReference>
<dbReference type="Pfam" id="PF13469">
    <property type="entry name" value="Sulfotransfer_3"/>
    <property type="match status" value="1"/>
</dbReference>
<feature type="repeat" description="TPR" evidence="2">
    <location>
        <begin position="45"/>
        <end position="78"/>
    </location>
</feature>
<protein>
    <submittedName>
        <fullName evidence="3">Tetratricopeptide repeat protein</fullName>
    </submittedName>
</protein>
<evidence type="ECO:0000313" key="4">
    <source>
        <dbReference type="Proteomes" id="UP000245812"/>
    </source>
</evidence>
<name>A0A316I074_9GAMM</name>
<dbReference type="EMBL" id="QGHC01000012">
    <property type="protein sequence ID" value="PWK83867.1"/>
    <property type="molecule type" value="Genomic_DNA"/>
</dbReference>
<dbReference type="PROSITE" id="PS50005">
    <property type="entry name" value="TPR"/>
    <property type="match status" value="2"/>
</dbReference>
<dbReference type="AlphaFoldDB" id="A0A316I074"/>
<keyword evidence="1" id="KW-0808">Transferase</keyword>
<accession>A0A316I074</accession>
<dbReference type="GO" id="GO:0008476">
    <property type="term" value="F:protein-tyrosine sulfotransferase activity"/>
    <property type="evidence" value="ECO:0007669"/>
    <property type="project" value="InterPro"/>
</dbReference>
<dbReference type="PANTHER" id="PTHR12788">
    <property type="entry name" value="PROTEIN-TYROSINE SULFOTRANSFERASE 2"/>
    <property type="match status" value="1"/>
</dbReference>
<keyword evidence="4" id="KW-1185">Reference proteome</keyword>
<keyword evidence="2" id="KW-0802">TPR repeat</keyword>
<dbReference type="InterPro" id="IPR026634">
    <property type="entry name" value="TPST-like"/>
</dbReference>
<evidence type="ECO:0000256" key="1">
    <source>
        <dbReference type="ARBA" id="ARBA00022679"/>
    </source>
</evidence>
<dbReference type="Pfam" id="PF13181">
    <property type="entry name" value="TPR_8"/>
    <property type="match status" value="1"/>
</dbReference>
<dbReference type="InterPro" id="IPR011990">
    <property type="entry name" value="TPR-like_helical_dom_sf"/>
</dbReference>
<dbReference type="InterPro" id="IPR027417">
    <property type="entry name" value="P-loop_NTPase"/>
</dbReference>
<dbReference type="Gene3D" id="3.40.50.300">
    <property type="entry name" value="P-loop containing nucleotide triphosphate hydrolases"/>
    <property type="match status" value="1"/>
</dbReference>
<feature type="repeat" description="TPR" evidence="2">
    <location>
        <begin position="113"/>
        <end position="146"/>
    </location>
</feature>
<dbReference type="PANTHER" id="PTHR12788:SF10">
    <property type="entry name" value="PROTEIN-TYROSINE SULFOTRANSFERASE"/>
    <property type="match status" value="1"/>
</dbReference>
<dbReference type="SMART" id="SM00028">
    <property type="entry name" value="TPR"/>
    <property type="match status" value="5"/>
</dbReference>
<evidence type="ECO:0000313" key="3">
    <source>
        <dbReference type="EMBL" id="PWK83867.1"/>
    </source>
</evidence>
<sequence length="532" mass="59480">MTVPAEPESPVQSMLNQAARAMDGRNPGRASELAAKVLQLEPDHAGAHHLLGLALLDLHQLGRALEHLNRALALHPRSCEYATHFARALARANRLGEALQVANIAYALPPAHPLTLNTLGTVYMQCNAFERANALFRRAAAQLPEHAACRFNHAVTLTFTGDIEAAETEFDACLARQPTYWPAYGLRARLRRQTHARNHVEAMLALLAEHAGDTEALVQLHCALGKEYEDLGDYAQAFEHLRRGKAAARARSHYDPSHDAALVDAFIRAFPEPRPQPQGYGSDEPIFIVGMPRSGTTLVERIISSHPDVYSAGELRNFGMQVLRLSNTHAPTMLSPAAIDRAHRLDWERLGLLYVDSTRPQTANKPHFIDKLPHNFLYIGFIANALPNARIICLRRNPMDTCLSNFRELFLESSSFHGYSFDLLDIGRFYIQFDRMMTHWRKVLPGRVLEIDYEALVAEQEAYSRQLLAHCGLPWNDACLRFEQNTAASATASTTQVRQPIYAGAINRWEKYGELLEPLERLLNEAGIATRG</sequence>